<dbReference type="RefSeq" id="XP_062696477.1">
    <property type="nucleotide sequence ID" value="XM_062834147.1"/>
</dbReference>
<comment type="caution">
    <text evidence="2">The sequence shown here is derived from an EMBL/GenBank/DDBJ whole genome shotgun (WGS) entry which is preliminary data.</text>
</comment>
<dbReference type="Proteomes" id="UP001285908">
    <property type="component" value="Unassembled WGS sequence"/>
</dbReference>
<sequence>MPRHKIQFPTLLPTPLPTVASTSFPPDRRRTPNYPHRSSRMHAGIAVSRDNTSAPGAWVAERTRHGGFTFSPLERHRLELHSTVAFIPPLASQTCLSTQRYRFSSTAEHGQPRSPCSGMESCAAVVVVETLRRRGPTITWMFPLSDRPQRYILP</sequence>
<organism evidence="2 3">
    <name type="scientific">Neurospora hispaniola</name>
    <dbReference type="NCBI Taxonomy" id="588809"/>
    <lineage>
        <taxon>Eukaryota</taxon>
        <taxon>Fungi</taxon>
        <taxon>Dikarya</taxon>
        <taxon>Ascomycota</taxon>
        <taxon>Pezizomycotina</taxon>
        <taxon>Sordariomycetes</taxon>
        <taxon>Sordariomycetidae</taxon>
        <taxon>Sordariales</taxon>
        <taxon>Sordariaceae</taxon>
        <taxon>Neurospora</taxon>
    </lineage>
</organism>
<feature type="region of interest" description="Disordered" evidence="1">
    <location>
        <begin position="1"/>
        <end position="38"/>
    </location>
</feature>
<reference evidence="2 3" key="1">
    <citation type="journal article" date="2023" name="Mol. Phylogenet. Evol.">
        <title>Genome-scale phylogeny and comparative genomics of the fungal order Sordariales.</title>
        <authorList>
            <person name="Hensen N."/>
            <person name="Bonometti L."/>
            <person name="Westerberg I."/>
            <person name="Brannstrom I.O."/>
            <person name="Guillou S."/>
            <person name="Cros-Aarteil S."/>
            <person name="Calhoun S."/>
            <person name="Haridas S."/>
            <person name="Kuo A."/>
            <person name="Mondo S."/>
            <person name="Pangilinan J."/>
            <person name="Riley R."/>
            <person name="LaButti K."/>
            <person name="Andreopoulos B."/>
            <person name="Lipzen A."/>
            <person name="Chen C."/>
            <person name="Yan M."/>
            <person name="Daum C."/>
            <person name="Ng V."/>
            <person name="Clum A."/>
            <person name="Steindorff A."/>
            <person name="Ohm R.A."/>
            <person name="Martin F."/>
            <person name="Silar P."/>
            <person name="Natvig D.O."/>
            <person name="Lalanne C."/>
            <person name="Gautier V."/>
            <person name="Ament-Velasquez S.L."/>
            <person name="Kruys A."/>
            <person name="Hutchinson M.I."/>
            <person name="Powell A.J."/>
            <person name="Barry K."/>
            <person name="Miller A.N."/>
            <person name="Grigoriev I.V."/>
            <person name="Debuchy R."/>
            <person name="Gladieux P."/>
            <person name="Hiltunen Thoren M."/>
            <person name="Johannesson H."/>
        </authorList>
    </citation>
    <scope>NUCLEOTIDE SEQUENCE [LARGE SCALE GENOMIC DNA]</scope>
    <source>
        <strain evidence="2 3">FGSC 10403</strain>
    </source>
</reference>
<dbReference type="AlphaFoldDB" id="A0AAJ0IEN0"/>
<protein>
    <submittedName>
        <fullName evidence="2">Uncharacterized protein</fullName>
    </submittedName>
</protein>
<dbReference type="GeneID" id="87871769"/>
<evidence type="ECO:0000256" key="1">
    <source>
        <dbReference type="SAM" id="MobiDB-lite"/>
    </source>
</evidence>
<dbReference type="EMBL" id="JAULSX010000001">
    <property type="protein sequence ID" value="KAK3498844.1"/>
    <property type="molecule type" value="Genomic_DNA"/>
</dbReference>
<accession>A0AAJ0IEN0</accession>
<evidence type="ECO:0000313" key="3">
    <source>
        <dbReference type="Proteomes" id="UP001285908"/>
    </source>
</evidence>
<keyword evidence="3" id="KW-1185">Reference proteome</keyword>
<proteinExistence type="predicted"/>
<evidence type="ECO:0000313" key="2">
    <source>
        <dbReference type="EMBL" id="KAK3498844.1"/>
    </source>
</evidence>
<gene>
    <name evidence="2" type="ORF">B0T23DRAFT_2470</name>
</gene>
<name>A0AAJ0IEN0_9PEZI</name>